<dbReference type="InterPro" id="IPR020861">
    <property type="entry name" value="Triosephosphate_isomerase_AS"/>
</dbReference>
<dbReference type="AlphaFoldDB" id="A0A2K1JU17"/>
<proteinExistence type="inferred from homology"/>
<gene>
    <name evidence="6" type="primary">LOC112288984</name>
    <name evidence="5" type="ORF">PHYPA_014793</name>
</gene>
<dbReference type="Gramene" id="Pp3c11_9120V3.2">
    <property type="protein sequence ID" value="Pp3c11_9120V3.2"/>
    <property type="gene ID" value="Pp3c11_9120"/>
</dbReference>
<dbReference type="STRING" id="3218.A0A2K1JU17"/>
<dbReference type="GeneID" id="112288984"/>
<dbReference type="PANTHER" id="PTHR21139:SF2">
    <property type="entry name" value="TRIOSEPHOSPHATE ISOMERASE"/>
    <property type="match status" value="1"/>
</dbReference>
<sequence>MPGIVGNHLAPRAGLGLLKKNKTPPPPTSIAMAMAVCRLRSAIAASFSAPLASAPAFSGLRRLPLAPASSPAFGVVFSLSEGKGHRGVVTMTGAGKFFVGGNWKCNGTTESIKKLVEDLNSAQIEDDVDVVVAPPFLYISQVVGSLTDRIEVSAQNSWVGKGGAFTGEISADQLVDVGVKWVIQGHSERRHVIGESNSTVGKKSAYALSKGLGLIACVGELLEEREAGRTTDVVFEQLQAYADEISDWSKVVIAYEPVWAIGTGKVASPQQAQEVHSAIRSWLSDKISPEVSSATRIIYGGSVNGANSAELAKQEDIDGFLVGGASLKGPEFATICNAVTAKKVSA</sequence>
<comment type="pathway">
    <text evidence="4">Carbohydrate biosynthesis.</text>
</comment>
<dbReference type="Pfam" id="PF00121">
    <property type="entry name" value="TIM"/>
    <property type="match status" value="1"/>
</dbReference>
<dbReference type="PANTHER" id="PTHR21139">
    <property type="entry name" value="TRIOSEPHOSPHATE ISOMERASE"/>
    <property type="match status" value="1"/>
</dbReference>
<organism evidence="5">
    <name type="scientific">Physcomitrium patens</name>
    <name type="common">Spreading-leaved earth moss</name>
    <name type="synonym">Physcomitrella patens</name>
    <dbReference type="NCBI Taxonomy" id="3218"/>
    <lineage>
        <taxon>Eukaryota</taxon>
        <taxon>Viridiplantae</taxon>
        <taxon>Streptophyta</taxon>
        <taxon>Embryophyta</taxon>
        <taxon>Bryophyta</taxon>
        <taxon>Bryophytina</taxon>
        <taxon>Bryopsida</taxon>
        <taxon>Funariidae</taxon>
        <taxon>Funariales</taxon>
        <taxon>Funariaceae</taxon>
        <taxon>Physcomitrium</taxon>
    </lineage>
</organism>
<dbReference type="InterPro" id="IPR022896">
    <property type="entry name" value="TrioseP_Isoase_bac/euk"/>
</dbReference>
<dbReference type="Proteomes" id="UP000006727">
    <property type="component" value="Chromosome 11"/>
</dbReference>
<dbReference type="RefSeq" id="XP_024389573.1">
    <property type="nucleotide sequence ID" value="XM_024533805.2"/>
</dbReference>
<evidence type="ECO:0000313" key="5">
    <source>
        <dbReference type="EMBL" id="PNR45023.1"/>
    </source>
</evidence>
<reference evidence="5 7" key="1">
    <citation type="journal article" date="2008" name="Science">
        <title>The Physcomitrella genome reveals evolutionary insights into the conquest of land by plants.</title>
        <authorList>
            <person name="Rensing S."/>
            <person name="Lang D."/>
            <person name="Zimmer A."/>
            <person name="Terry A."/>
            <person name="Salamov A."/>
            <person name="Shapiro H."/>
            <person name="Nishiyama T."/>
            <person name="Perroud P.-F."/>
            <person name="Lindquist E."/>
            <person name="Kamisugi Y."/>
            <person name="Tanahashi T."/>
            <person name="Sakakibara K."/>
            <person name="Fujita T."/>
            <person name="Oishi K."/>
            <person name="Shin-I T."/>
            <person name="Kuroki Y."/>
            <person name="Toyoda A."/>
            <person name="Suzuki Y."/>
            <person name="Hashimoto A."/>
            <person name="Yamaguchi K."/>
            <person name="Sugano A."/>
            <person name="Kohara Y."/>
            <person name="Fujiyama A."/>
            <person name="Anterola A."/>
            <person name="Aoki S."/>
            <person name="Ashton N."/>
            <person name="Barbazuk W.B."/>
            <person name="Barker E."/>
            <person name="Bennetzen J."/>
            <person name="Bezanilla M."/>
            <person name="Blankenship R."/>
            <person name="Cho S.H."/>
            <person name="Dutcher S."/>
            <person name="Estelle M."/>
            <person name="Fawcett J.A."/>
            <person name="Gundlach H."/>
            <person name="Hanada K."/>
            <person name="Heyl A."/>
            <person name="Hicks K.A."/>
            <person name="Hugh J."/>
            <person name="Lohr M."/>
            <person name="Mayer K."/>
            <person name="Melkozernov A."/>
            <person name="Murata T."/>
            <person name="Nelson D."/>
            <person name="Pils B."/>
            <person name="Prigge M."/>
            <person name="Reiss B."/>
            <person name="Renner T."/>
            <person name="Rombauts S."/>
            <person name="Rushton P."/>
            <person name="Sanderfoot A."/>
            <person name="Schween G."/>
            <person name="Shiu S.-H."/>
            <person name="Stueber K."/>
            <person name="Theodoulou F.L."/>
            <person name="Tu H."/>
            <person name="Van de Peer Y."/>
            <person name="Verrier P.J."/>
            <person name="Waters E."/>
            <person name="Wood A."/>
            <person name="Yang L."/>
            <person name="Cove D."/>
            <person name="Cuming A."/>
            <person name="Hasebe M."/>
            <person name="Lucas S."/>
            <person name="Mishler D.B."/>
            <person name="Reski R."/>
            <person name="Grigoriev I."/>
            <person name="Quatrano R.S."/>
            <person name="Boore J.L."/>
        </authorList>
    </citation>
    <scope>NUCLEOTIDE SEQUENCE [LARGE SCALE GENOMIC DNA]</scope>
    <source>
        <strain evidence="6 7">cv. Gransden 2004</strain>
    </source>
</reference>
<dbReference type="InterPro" id="IPR000652">
    <property type="entry name" value="Triosephosphate_isomerase"/>
</dbReference>
<dbReference type="EnsemblPlants" id="Pp3c11_9120V3.2">
    <property type="protein sequence ID" value="Pp3c11_9120V3.2"/>
    <property type="gene ID" value="Pp3c11_9120"/>
</dbReference>
<dbReference type="GO" id="GO:0004807">
    <property type="term" value="F:triose-phosphate isomerase activity"/>
    <property type="evidence" value="ECO:0000318"/>
    <property type="project" value="GO_Central"/>
</dbReference>
<comment type="similarity">
    <text evidence="1">Belongs to the triosephosphate isomerase family.</text>
</comment>
<dbReference type="PROSITE" id="PS00171">
    <property type="entry name" value="TIM_1"/>
    <property type="match status" value="1"/>
</dbReference>
<dbReference type="GO" id="GO:0046166">
    <property type="term" value="P:glyceraldehyde-3-phosphate biosynthetic process"/>
    <property type="evidence" value="ECO:0000318"/>
    <property type="project" value="GO_Central"/>
</dbReference>
<dbReference type="HAMAP" id="MF_00147_B">
    <property type="entry name" value="TIM_B"/>
    <property type="match status" value="1"/>
</dbReference>
<dbReference type="Gene3D" id="3.20.20.70">
    <property type="entry name" value="Aldolase class I"/>
    <property type="match status" value="1"/>
</dbReference>
<dbReference type="Gramene" id="Pp3c11_9120V3.1">
    <property type="protein sequence ID" value="Pp3c11_9120V3.1"/>
    <property type="gene ID" value="Pp3c11_9120"/>
</dbReference>
<dbReference type="OMA" id="IEKNGTM"/>
<dbReference type="FunFam" id="3.20.20.70:FF:000025">
    <property type="entry name" value="Triosephosphate isomerase"/>
    <property type="match status" value="1"/>
</dbReference>
<dbReference type="EnsemblPlants" id="Pp3c11_9120V3.1">
    <property type="protein sequence ID" value="Pp3c11_9120V3.1"/>
    <property type="gene ID" value="Pp3c11_9120"/>
</dbReference>
<dbReference type="CDD" id="cd00311">
    <property type="entry name" value="TIM"/>
    <property type="match status" value="1"/>
</dbReference>
<dbReference type="NCBIfam" id="TIGR00419">
    <property type="entry name" value="tim"/>
    <property type="match status" value="1"/>
</dbReference>
<dbReference type="SUPFAM" id="SSF51351">
    <property type="entry name" value="Triosephosphate isomerase (TIM)"/>
    <property type="match status" value="1"/>
</dbReference>
<evidence type="ECO:0008006" key="8">
    <source>
        <dbReference type="Google" id="ProtNLM"/>
    </source>
</evidence>
<evidence type="ECO:0000256" key="4">
    <source>
        <dbReference type="ARBA" id="ARBA00024331"/>
    </source>
</evidence>
<dbReference type="GO" id="GO:0006096">
    <property type="term" value="P:glycolytic process"/>
    <property type="evidence" value="ECO:0000318"/>
    <property type="project" value="GO_Central"/>
</dbReference>
<keyword evidence="3" id="KW-0413">Isomerase</keyword>
<evidence type="ECO:0000256" key="3">
    <source>
        <dbReference type="ARBA" id="ARBA00023235"/>
    </source>
</evidence>
<reference evidence="6" key="3">
    <citation type="submission" date="2020-12" db="UniProtKB">
        <authorList>
            <consortium name="EnsemblPlants"/>
        </authorList>
    </citation>
    <scope>IDENTIFICATION</scope>
</reference>
<name>A0A2K1JU17_PHYPA</name>
<accession>A0A2K1JU17</accession>
<keyword evidence="7" id="KW-1185">Reference proteome</keyword>
<dbReference type="OrthoDB" id="6715177at2759"/>
<dbReference type="GO" id="GO:0019563">
    <property type="term" value="P:glycerol catabolic process"/>
    <property type="evidence" value="ECO:0000318"/>
    <property type="project" value="GO_Central"/>
</dbReference>
<reference evidence="5 7" key="2">
    <citation type="journal article" date="2018" name="Plant J.">
        <title>The Physcomitrella patens chromosome-scale assembly reveals moss genome structure and evolution.</title>
        <authorList>
            <person name="Lang D."/>
            <person name="Ullrich K.K."/>
            <person name="Murat F."/>
            <person name="Fuchs J."/>
            <person name="Jenkins J."/>
            <person name="Haas F.B."/>
            <person name="Piednoel M."/>
            <person name="Gundlach H."/>
            <person name="Van Bel M."/>
            <person name="Meyberg R."/>
            <person name="Vives C."/>
            <person name="Morata J."/>
            <person name="Symeonidi A."/>
            <person name="Hiss M."/>
            <person name="Muchero W."/>
            <person name="Kamisugi Y."/>
            <person name="Saleh O."/>
            <person name="Blanc G."/>
            <person name="Decker E.L."/>
            <person name="van Gessel N."/>
            <person name="Grimwood J."/>
            <person name="Hayes R.D."/>
            <person name="Graham S.W."/>
            <person name="Gunter L.E."/>
            <person name="McDaniel S.F."/>
            <person name="Hoernstein S.N.W."/>
            <person name="Larsson A."/>
            <person name="Li F.W."/>
            <person name="Perroud P.F."/>
            <person name="Phillips J."/>
            <person name="Ranjan P."/>
            <person name="Rokshar D.S."/>
            <person name="Rothfels C.J."/>
            <person name="Schneider L."/>
            <person name="Shu S."/>
            <person name="Stevenson D.W."/>
            <person name="Thummler F."/>
            <person name="Tillich M."/>
            <person name="Villarreal Aguilar J.C."/>
            <person name="Widiez T."/>
            <person name="Wong G.K."/>
            <person name="Wymore A."/>
            <person name="Zhang Y."/>
            <person name="Zimmer A.D."/>
            <person name="Quatrano R.S."/>
            <person name="Mayer K.F.X."/>
            <person name="Goodstein D."/>
            <person name="Casacuberta J.M."/>
            <person name="Vandepoele K."/>
            <person name="Reski R."/>
            <person name="Cuming A.C."/>
            <person name="Tuskan G.A."/>
            <person name="Maumus F."/>
            <person name="Salse J."/>
            <person name="Schmutz J."/>
            <person name="Rensing S.A."/>
        </authorList>
    </citation>
    <scope>NUCLEOTIDE SEQUENCE [LARGE SCALE GENOMIC DNA]</scope>
    <source>
        <strain evidence="6 7">cv. Gransden 2004</strain>
    </source>
</reference>
<dbReference type="PaxDb" id="3218-PP1S61_72V6.1"/>
<dbReference type="PROSITE" id="PS51440">
    <property type="entry name" value="TIM_2"/>
    <property type="match status" value="1"/>
</dbReference>
<evidence type="ECO:0000313" key="7">
    <source>
        <dbReference type="Proteomes" id="UP000006727"/>
    </source>
</evidence>
<dbReference type="InterPro" id="IPR013785">
    <property type="entry name" value="Aldolase_TIM"/>
</dbReference>
<dbReference type="GO" id="GO:0006094">
    <property type="term" value="P:gluconeogenesis"/>
    <property type="evidence" value="ECO:0000318"/>
    <property type="project" value="GO_Central"/>
</dbReference>
<evidence type="ECO:0000256" key="1">
    <source>
        <dbReference type="ARBA" id="ARBA00007422"/>
    </source>
</evidence>
<dbReference type="InterPro" id="IPR035990">
    <property type="entry name" value="TIM_sf"/>
</dbReference>
<protein>
    <recommendedName>
        <fullName evidence="8">Triosephosphate isomerase</fullName>
    </recommendedName>
</protein>
<evidence type="ECO:0000256" key="2">
    <source>
        <dbReference type="ARBA" id="ARBA00011738"/>
    </source>
</evidence>
<evidence type="ECO:0000313" key="6">
    <source>
        <dbReference type="EnsemblPlants" id="Pp3c11_9120V3.1"/>
    </source>
</evidence>
<dbReference type="EMBL" id="ABEU02000011">
    <property type="protein sequence ID" value="PNR45023.1"/>
    <property type="molecule type" value="Genomic_DNA"/>
</dbReference>
<dbReference type="GO" id="GO:0005829">
    <property type="term" value="C:cytosol"/>
    <property type="evidence" value="ECO:0000318"/>
    <property type="project" value="GO_Central"/>
</dbReference>
<comment type="subunit">
    <text evidence="2">Homodimer.</text>
</comment>